<evidence type="ECO:0000256" key="1">
    <source>
        <dbReference type="SAM" id="MobiDB-lite"/>
    </source>
</evidence>
<dbReference type="EMBL" id="GL883095">
    <property type="protein sequence ID" value="EGG10307.1"/>
    <property type="molecule type" value="Genomic_DNA"/>
</dbReference>
<keyword evidence="3" id="KW-1185">Reference proteome</keyword>
<accession>F4RBM7</accession>
<name>F4RBM7_MELLP</name>
<organism evidence="3">
    <name type="scientific">Melampsora larici-populina (strain 98AG31 / pathotype 3-4-7)</name>
    <name type="common">Poplar leaf rust fungus</name>
    <dbReference type="NCBI Taxonomy" id="747676"/>
    <lineage>
        <taxon>Eukaryota</taxon>
        <taxon>Fungi</taxon>
        <taxon>Dikarya</taxon>
        <taxon>Basidiomycota</taxon>
        <taxon>Pucciniomycotina</taxon>
        <taxon>Pucciniomycetes</taxon>
        <taxon>Pucciniales</taxon>
        <taxon>Melampsoraceae</taxon>
        <taxon>Melampsora</taxon>
    </lineage>
</organism>
<feature type="compositionally biased region" description="Low complexity" evidence="1">
    <location>
        <begin position="31"/>
        <end position="44"/>
    </location>
</feature>
<dbReference type="Gene3D" id="1.10.30.10">
    <property type="entry name" value="High mobility group box domain"/>
    <property type="match status" value="1"/>
</dbReference>
<dbReference type="STRING" id="747676.F4RBM7"/>
<feature type="compositionally biased region" description="Low complexity" evidence="1">
    <location>
        <begin position="396"/>
        <end position="410"/>
    </location>
</feature>
<dbReference type="InterPro" id="IPR036910">
    <property type="entry name" value="HMG_box_dom_sf"/>
</dbReference>
<feature type="compositionally biased region" description="Basic residues" evidence="1">
    <location>
        <begin position="63"/>
        <end position="82"/>
    </location>
</feature>
<evidence type="ECO:0000313" key="3">
    <source>
        <dbReference type="Proteomes" id="UP000001072"/>
    </source>
</evidence>
<dbReference type="InParanoid" id="F4RBM7"/>
<sequence length="430" mass="47257">MPITGHPFHPTGTQVVANLERIAAHEASGLHTPSHTQHTSTPSQRISTNTNTTEVPSTATNKPPRKRNKTKSKKGKSNKRKRNDTGSGAETEEEPVFDPADLKNSDKTAFHEELQTMIAIKALELGTTVSDIEAVFDMLSGEYIGVRRPSRWNRFLQSPRAREVFKAARGVGSGEGMRQLSAVWKSMTEAEKDVYKEATQETDPASLQAMDEDLAELEVGAQSRNETLQSGSNTVVNPRSLKKYKDNADKYLDDIMKKFTRSTVGVTKIVEDIYAMDGFNNFATEVQAHLVGRKPGEMTKSKSVASFIAESLRPSQVIAEVTGLKHWPWSRCDLTLAEAGFKLELLPGARSVEATFRSVSSNITRAKLLALESDLENNLIRLAPLNQTTPAQPQRTANTENTENTTDTATSRVPPSDTLDSMSSETVSHS</sequence>
<feature type="region of interest" description="Disordered" evidence="1">
    <location>
        <begin position="383"/>
        <end position="430"/>
    </location>
</feature>
<dbReference type="SUPFAM" id="SSF47095">
    <property type="entry name" value="HMG-box"/>
    <property type="match status" value="1"/>
</dbReference>
<dbReference type="HOGENOM" id="CLU_043422_0_0_1"/>
<dbReference type="CDD" id="cd00084">
    <property type="entry name" value="HMG-box_SF"/>
    <property type="match status" value="1"/>
</dbReference>
<dbReference type="KEGG" id="mlr:MELLADRAFT_94500"/>
<feature type="compositionally biased region" description="Polar residues" evidence="1">
    <location>
        <begin position="418"/>
        <end position="430"/>
    </location>
</feature>
<dbReference type="Proteomes" id="UP000001072">
    <property type="component" value="Unassembled WGS sequence"/>
</dbReference>
<dbReference type="GeneID" id="18936904"/>
<dbReference type="RefSeq" id="XP_007406608.1">
    <property type="nucleotide sequence ID" value="XM_007406546.1"/>
</dbReference>
<dbReference type="AlphaFoldDB" id="F4RBM7"/>
<protein>
    <submittedName>
        <fullName evidence="2">Uncharacterized protein</fullName>
    </submittedName>
</protein>
<feature type="compositionally biased region" description="Polar residues" evidence="1">
    <location>
        <begin position="385"/>
        <end position="395"/>
    </location>
</feature>
<feature type="region of interest" description="Disordered" evidence="1">
    <location>
        <begin position="27"/>
        <end position="103"/>
    </location>
</feature>
<reference evidence="3" key="1">
    <citation type="journal article" date="2011" name="Proc. Natl. Acad. Sci. U.S.A.">
        <title>Obligate biotrophy features unraveled by the genomic analysis of rust fungi.</title>
        <authorList>
            <person name="Duplessis S."/>
            <person name="Cuomo C.A."/>
            <person name="Lin Y.-C."/>
            <person name="Aerts A."/>
            <person name="Tisserant E."/>
            <person name="Veneault-Fourrey C."/>
            <person name="Joly D.L."/>
            <person name="Hacquard S."/>
            <person name="Amselem J."/>
            <person name="Cantarel B.L."/>
            <person name="Chiu R."/>
            <person name="Coutinho P.M."/>
            <person name="Feau N."/>
            <person name="Field M."/>
            <person name="Frey P."/>
            <person name="Gelhaye E."/>
            <person name="Goldberg J."/>
            <person name="Grabherr M.G."/>
            <person name="Kodira C.D."/>
            <person name="Kohler A."/>
            <person name="Kuees U."/>
            <person name="Lindquist E.A."/>
            <person name="Lucas S.M."/>
            <person name="Mago R."/>
            <person name="Mauceli E."/>
            <person name="Morin E."/>
            <person name="Murat C."/>
            <person name="Pangilinan J.L."/>
            <person name="Park R."/>
            <person name="Pearson M."/>
            <person name="Quesneville H."/>
            <person name="Rouhier N."/>
            <person name="Sakthikumar S."/>
            <person name="Salamov A.A."/>
            <person name="Schmutz J."/>
            <person name="Selles B."/>
            <person name="Shapiro H."/>
            <person name="Tanguay P."/>
            <person name="Tuskan G.A."/>
            <person name="Henrissat B."/>
            <person name="Van de Peer Y."/>
            <person name="Rouze P."/>
            <person name="Ellis J.G."/>
            <person name="Dodds P.N."/>
            <person name="Schein J.E."/>
            <person name="Zhong S."/>
            <person name="Hamelin R.C."/>
            <person name="Grigoriev I.V."/>
            <person name="Szabo L.J."/>
            <person name="Martin F."/>
        </authorList>
    </citation>
    <scope>NUCLEOTIDE SEQUENCE [LARGE SCALE GENOMIC DNA]</scope>
    <source>
        <strain evidence="3">98AG31 / pathotype 3-4-7</strain>
    </source>
</reference>
<proteinExistence type="predicted"/>
<feature type="compositionally biased region" description="Polar residues" evidence="1">
    <location>
        <begin position="45"/>
        <end position="59"/>
    </location>
</feature>
<evidence type="ECO:0000313" key="2">
    <source>
        <dbReference type="EMBL" id="EGG10307.1"/>
    </source>
</evidence>
<dbReference type="eggNOG" id="ENOG502SDWX">
    <property type="taxonomic scope" value="Eukaryota"/>
</dbReference>
<gene>
    <name evidence="2" type="ORF">MELLADRAFT_94500</name>
</gene>
<dbReference type="VEuPathDB" id="FungiDB:MELLADRAFT_94500"/>
<dbReference type="OrthoDB" id="10405945at2759"/>